<evidence type="ECO:0000313" key="3">
    <source>
        <dbReference type="Proteomes" id="UP001059971"/>
    </source>
</evidence>
<sequence length="43" mass="4579">MLAPEGDLANGLVIVGLYSNVYPPPSTYPNVNLIQYDDDAVIG</sequence>
<name>A0ABM7G7A3_9SPHN</name>
<protein>
    <recommendedName>
        <fullName evidence="1">Reverse transcriptase domain-containing protein</fullName>
    </recommendedName>
</protein>
<organism evidence="2 3">
    <name type="scientific">Sphingomonas bisphenolicum</name>
    <dbReference type="NCBI Taxonomy" id="296544"/>
    <lineage>
        <taxon>Bacteria</taxon>
        <taxon>Pseudomonadati</taxon>
        <taxon>Pseudomonadota</taxon>
        <taxon>Alphaproteobacteria</taxon>
        <taxon>Sphingomonadales</taxon>
        <taxon>Sphingomonadaceae</taxon>
        <taxon>Sphingomonas</taxon>
    </lineage>
</organism>
<gene>
    <name evidence="2" type="ORF">SBA_ch1_31310</name>
</gene>
<dbReference type="PROSITE" id="PS50878">
    <property type="entry name" value="RT_POL"/>
    <property type="match status" value="1"/>
</dbReference>
<dbReference type="RefSeq" id="WP_261935111.1">
    <property type="nucleotide sequence ID" value="NZ_AP018817.1"/>
</dbReference>
<evidence type="ECO:0000313" key="2">
    <source>
        <dbReference type="EMBL" id="BBF70931.1"/>
    </source>
</evidence>
<dbReference type="EMBL" id="AP018817">
    <property type="protein sequence ID" value="BBF70931.1"/>
    <property type="molecule type" value="Genomic_DNA"/>
</dbReference>
<reference evidence="2" key="1">
    <citation type="submission" date="2018-07" db="EMBL/GenBank/DDBJ databases">
        <title>Complete genome sequence of Sphingomonas bisphenolicum strain AO1, a bisphenol A degradative bacterium isolated from Japanese farm field.</title>
        <authorList>
            <person name="Murakami M."/>
            <person name="Koh M."/>
            <person name="Koba S."/>
            <person name="Matsumura Y."/>
        </authorList>
    </citation>
    <scope>NUCLEOTIDE SEQUENCE</scope>
    <source>
        <strain evidence="2">AO1</strain>
    </source>
</reference>
<accession>A0ABM7G7A3</accession>
<evidence type="ECO:0000259" key="1">
    <source>
        <dbReference type="PROSITE" id="PS50878"/>
    </source>
</evidence>
<dbReference type="Proteomes" id="UP001059971">
    <property type="component" value="Chromosome 1"/>
</dbReference>
<keyword evidence="3" id="KW-1185">Reference proteome</keyword>
<dbReference type="InterPro" id="IPR000477">
    <property type="entry name" value="RT_dom"/>
</dbReference>
<feature type="domain" description="Reverse transcriptase" evidence="1">
    <location>
        <begin position="1"/>
        <end position="43"/>
    </location>
</feature>
<proteinExistence type="predicted"/>